<keyword evidence="3" id="KW-1185">Reference proteome</keyword>
<reference evidence="2 3" key="1">
    <citation type="journal article" date="2015" name="Genome Announc.">
        <title>Expanding the biotechnology potential of lactobacilli through comparative genomics of 213 strains and associated genera.</title>
        <authorList>
            <person name="Sun Z."/>
            <person name="Harris H.M."/>
            <person name="McCann A."/>
            <person name="Guo C."/>
            <person name="Argimon S."/>
            <person name="Zhang W."/>
            <person name="Yang X."/>
            <person name="Jeffery I.B."/>
            <person name="Cooney J.C."/>
            <person name="Kagawa T.F."/>
            <person name="Liu W."/>
            <person name="Song Y."/>
            <person name="Salvetti E."/>
            <person name="Wrobel A."/>
            <person name="Rasinkangas P."/>
            <person name="Parkhill J."/>
            <person name="Rea M.C."/>
            <person name="O'Sullivan O."/>
            <person name="Ritari J."/>
            <person name="Douillard F.P."/>
            <person name="Paul Ross R."/>
            <person name="Yang R."/>
            <person name="Briner A.E."/>
            <person name="Felis G.E."/>
            <person name="de Vos W.M."/>
            <person name="Barrangou R."/>
            <person name="Klaenhammer T.R."/>
            <person name="Caufield P.W."/>
            <person name="Cui Y."/>
            <person name="Zhang H."/>
            <person name="O'Toole P.W."/>
        </authorList>
    </citation>
    <scope>NUCLEOTIDE SEQUENCE [LARGE SCALE GENOMIC DNA]</scope>
    <source>
        <strain evidence="2 3">DSM 24302</strain>
    </source>
</reference>
<dbReference type="Proteomes" id="UP000051256">
    <property type="component" value="Unassembled WGS sequence"/>
</dbReference>
<dbReference type="RefSeq" id="WP_056977215.1">
    <property type="nucleotide sequence ID" value="NZ_AYZR01000002.1"/>
</dbReference>
<sequence length="175" mass="20812">MKQQNDNKKMSEIANEIGVSKATVYRAIQTLSIHEQYLDGQTKYYDESAQKHIKQYIRRPKPNKKKSENESVNDNNNKNYIGLINQLKEQHTFDKKQLSIKDDQIKELNKSLQYAQGRQAKLENRIEEIQLLIHTNNINPMKSTESSHFSDVKEEIVEKKEKSENQKKSWWEFWK</sequence>
<gene>
    <name evidence="2" type="ORF">FC56_GL001094</name>
</gene>
<comment type="caution">
    <text evidence="2">The sequence shown here is derived from an EMBL/GenBank/DDBJ whole genome shotgun (WGS) entry which is preliminary data.</text>
</comment>
<evidence type="ECO:0000313" key="2">
    <source>
        <dbReference type="EMBL" id="KRM94722.1"/>
    </source>
</evidence>
<protein>
    <submittedName>
        <fullName evidence="2">Uncharacterized protein</fullName>
    </submittedName>
</protein>
<dbReference type="PATRIC" id="fig|1423802.4.peg.1108"/>
<accession>A0A0R2CUB2</accession>
<name>A0A0R2CUB2_9LACO</name>
<feature type="compositionally biased region" description="Basic residues" evidence="1">
    <location>
        <begin position="55"/>
        <end position="64"/>
    </location>
</feature>
<evidence type="ECO:0000313" key="3">
    <source>
        <dbReference type="Proteomes" id="UP000051256"/>
    </source>
</evidence>
<evidence type="ECO:0000256" key="1">
    <source>
        <dbReference type="SAM" id="MobiDB-lite"/>
    </source>
</evidence>
<dbReference type="AlphaFoldDB" id="A0A0R2CUB2"/>
<feature type="region of interest" description="Disordered" evidence="1">
    <location>
        <begin position="55"/>
        <end position="77"/>
    </location>
</feature>
<dbReference type="EMBL" id="AYZR01000002">
    <property type="protein sequence ID" value="KRM94722.1"/>
    <property type="molecule type" value="Genomic_DNA"/>
</dbReference>
<proteinExistence type="predicted"/>
<organism evidence="2 3">
    <name type="scientific">Lentilactobacillus senioris DSM 24302 = JCM 17472</name>
    <dbReference type="NCBI Taxonomy" id="1423802"/>
    <lineage>
        <taxon>Bacteria</taxon>
        <taxon>Bacillati</taxon>
        <taxon>Bacillota</taxon>
        <taxon>Bacilli</taxon>
        <taxon>Lactobacillales</taxon>
        <taxon>Lactobacillaceae</taxon>
        <taxon>Lentilactobacillus</taxon>
    </lineage>
</organism>